<reference evidence="1 2" key="1">
    <citation type="submission" date="2019-02" db="EMBL/GenBank/DDBJ databases">
        <title>Kribbella capetownensis sp. nov. and Kribbella speibonae sp. nov., isolated from soil.</title>
        <authorList>
            <person name="Curtis S.M."/>
            <person name="Norton I."/>
            <person name="Everest G.J."/>
            <person name="Meyers P.R."/>
        </authorList>
    </citation>
    <scope>NUCLEOTIDE SEQUENCE [LARGE SCALE GENOMIC DNA]</scope>
    <source>
        <strain evidence="1 2">DSM 27082</strain>
    </source>
</reference>
<evidence type="ECO:0000313" key="2">
    <source>
        <dbReference type="Proteomes" id="UP000292695"/>
    </source>
</evidence>
<dbReference type="PANTHER" id="PTHR43167">
    <property type="entry name" value="PUTATIVE (AFU_ORTHOLOGUE AFUA_6G01830)-RELATED"/>
    <property type="match status" value="1"/>
</dbReference>
<keyword evidence="1" id="KW-0808">Transferase</keyword>
<dbReference type="Gene3D" id="3.40.50.150">
    <property type="entry name" value="Vaccinia Virus protein VP39"/>
    <property type="match status" value="1"/>
</dbReference>
<accession>A0A4R0INV9</accession>
<dbReference type="OrthoDB" id="484536at2"/>
<dbReference type="InterPro" id="IPR029063">
    <property type="entry name" value="SAM-dependent_MTases_sf"/>
</dbReference>
<evidence type="ECO:0000313" key="1">
    <source>
        <dbReference type="EMBL" id="TCC30385.1"/>
    </source>
</evidence>
<keyword evidence="2" id="KW-1185">Reference proteome</keyword>
<dbReference type="SUPFAM" id="SSF53335">
    <property type="entry name" value="S-adenosyl-L-methionine-dependent methyltransferases"/>
    <property type="match status" value="1"/>
</dbReference>
<dbReference type="AlphaFoldDB" id="A0A4R0INV9"/>
<gene>
    <name evidence="1" type="ORF">E0H50_23495</name>
</gene>
<dbReference type="Pfam" id="PF13578">
    <property type="entry name" value="Methyltransf_24"/>
    <property type="match status" value="1"/>
</dbReference>
<dbReference type="PANTHER" id="PTHR43167:SF1">
    <property type="entry name" value="PUTATIVE (AFU_ORTHOLOGUE AFUA_6G01830)-RELATED"/>
    <property type="match status" value="1"/>
</dbReference>
<protein>
    <submittedName>
        <fullName evidence="1">Transferase</fullName>
    </submittedName>
</protein>
<dbReference type="RefSeq" id="WP_131292123.1">
    <property type="nucleotide sequence ID" value="NZ_SJKA01000008.1"/>
</dbReference>
<dbReference type="GO" id="GO:0016740">
    <property type="term" value="F:transferase activity"/>
    <property type="evidence" value="ECO:0007669"/>
    <property type="project" value="UniProtKB-KW"/>
</dbReference>
<dbReference type="EMBL" id="SJKA01000008">
    <property type="protein sequence ID" value="TCC30385.1"/>
    <property type="molecule type" value="Genomic_DNA"/>
</dbReference>
<comment type="caution">
    <text evidence="1">The sequence shown here is derived from an EMBL/GenBank/DDBJ whole genome shotgun (WGS) entry which is preliminary data.</text>
</comment>
<name>A0A4R0INV9_9ACTN</name>
<sequence>MADLPPLVQRAQDAALEVGMPLRREGTGPSCCLPDVGRFLAVLAAGCADGLIGEAGTGVGYGSAWMASAMPTSCRLVTVELDERRAAAARRVFADEPRVDVVHGDSSAELARRAPFDLLFADGGSRPATIVDLLRIGGRLVCDDVTPVDVLPADSPYRDHDPKREFFFGDPRLVAAEVVLPDLRNSVLVGTRVG</sequence>
<proteinExistence type="predicted"/>
<organism evidence="1 2">
    <name type="scientific">Kribbella sindirgiensis</name>
    <dbReference type="NCBI Taxonomy" id="1124744"/>
    <lineage>
        <taxon>Bacteria</taxon>
        <taxon>Bacillati</taxon>
        <taxon>Actinomycetota</taxon>
        <taxon>Actinomycetes</taxon>
        <taxon>Propionibacteriales</taxon>
        <taxon>Kribbellaceae</taxon>
        <taxon>Kribbella</taxon>
    </lineage>
</organism>
<dbReference type="Proteomes" id="UP000292695">
    <property type="component" value="Unassembled WGS sequence"/>
</dbReference>